<sequence length="461" mass="51397">MPKKATLEAERNSYPSTTLFELFTKMKKPSYHQEPNNITFPAKSPSHCTQFSSECWFDDACILDMDYFVKTLSGIKAKGVRADLIGSIITHYASKWLPDLSSSDNAEKGLTQFEESPESVTASWMKKRFFVETLVGVLPPEKDSIPCNFLLKLLRTANMVGVEGTYRLELEKRISWQLDQASLKELVMPSFSHTCGTLLDVELVIRLVKRFVSLNSEGAKSGAALVKVAKLVDCYLAEAAVDANLSLSEFVTLAGALPSHARATDDGLYRAIDTYLKAHPSVSKEERKGLCRLIDSKKLTPEASLHAAQNERFPVRAVIHVLLSEQTKLSRVQDWSGSLISGTRSSPNYGGYDAPTRCLSKREINAQQVEIRKLKEEMNRIQSQCNAMQVQMEKMVEKKKGTLFKLKKFVIPSAFSKGLGGVENIEENAEGEVGFGKNTPVDMKTKLVQGRTPNKWRKSLS</sequence>
<evidence type="ECO:0000259" key="4">
    <source>
        <dbReference type="PROSITE" id="PS51649"/>
    </source>
</evidence>
<evidence type="ECO:0000313" key="6">
    <source>
        <dbReference type="Proteomes" id="UP001372338"/>
    </source>
</evidence>
<proteinExistence type="inferred from homology"/>
<comment type="caution">
    <text evidence="5">The sequence shown here is derived from an EMBL/GenBank/DDBJ whole genome shotgun (WGS) entry which is preliminary data.</text>
</comment>
<feature type="domain" description="NPH3" evidence="4">
    <location>
        <begin position="54"/>
        <end position="328"/>
    </location>
</feature>
<keyword evidence="3" id="KW-0175">Coiled coil</keyword>
<evidence type="ECO:0000256" key="1">
    <source>
        <dbReference type="ARBA" id="ARBA00022786"/>
    </source>
</evidence>
<gene>
    <name evidence="5" type="ORF">RIF29_28697</name>
</gene>
<dbReference type="InterPro" id="IPR027356">
    <property type="entry name" value="NPH3_dom"/>
</dbReference>
<comment type="similarity">
    <text evidence="2">Belongs to the NPH3 family.</text>
</comment>
<evidence type="ECO:0000256" key="2">
    <source>
        <dbReference type="PROSITE-ProRule" id="PRU00982"/>
    </source>
</evidence>
<accession>A0AAN9EFB0</accession>
<dbReference type="PROSITE" id="PS51649">
    <property type="entry name" value="NPH3"/>
    <property type="match status" value="1"/>
</dbReference>
<organism evidence="5 6">
    <name type="scientific">Crotalaria pallida</name>
    <name type="common">Smooth rattlebox</name>
    <name type="synonym">Crotalaria striata</name>
    <dbReference type="NCBI Taxonomy" id="3830"/>
    <lineage>
        <taxon>Eukaryota</taxon>
        <taxon>Viridiplantae</taxon>
        <taxon>Streptophyta</taxon>
        <taxon>Embryophyta</taxon>
        <taxon>Tracheophyta</taxon>
        <taxon>Spermatophyta</taxon>
        <taxon>Magnoliopsida</taxon>
        <taxon>eudicotyledons</taxon>
        <taxon>Gunneridae</taxon>
        <taxon>Pentapetalae</taxon>
        <taxon>rosids</taxon>
        <taxon>fabids</taxon>
        <taxon>Fabales</taxon>
        <taxon>Fabaceae</taxon>
        <taxon>Papilionoideae</taxon>
        <taxon>50 kb inversion clade</taxon>
        <taxon>genistoids sensu lato</taxon>
        <taxon>core genistoids</taxon>
        <taxon>Crotalarieae</taxon>
        <taxon>Crotalaria</taxon>
    </lineage>
</organism>
<keyword evidence="1" id="KW-0833">Ubl conjugation pathway</keyword>
<evidence type="ECO:0000256" key="3">
    <source>
        <dbReference type="SAM" id="Coils"/>
    </source>
</evidence>
<dbReference type="AlphaFoldDB" id="A0AAN9EFB0"/>
<reference evidence="5 6" key="1">
    <citation type="submission" date="2024-01" db="EMBL/GenBank/DDBJ databases">
        <title>The genomes of 5 underutilized Papilionoideae crops provide insights into root nodulation and disease resistanc.</title>
        <authorList>
            <person name="Yuan L."/>
        </authorList>
    </citation>
    <scope>NUCLEOTIDE SEQUENCE [LARGE SCALE GENOMIC DNA]</scope>
    <source>
        <strain evidence="5">ZHUSHIDOU_FW_LH</strain>
        <tissue evidence="5">Leaf</tissue>
    </source>
</reference>
<dbReference type="Pfam" id="PF03000">
    <property type="entry name" value="NPH3"/>
    <property type="match status" value="1"/>
</dbReference>
<name>A0AAN9EFB0_CROPI</name>
<feature type="coiled-coil region" evidence="3">
    <location>
        <begin position="364"/>
        <end position="398"/>
    </location>
</feature>
<protein>
    <recommendedName>
        <fullName evidence="4">NPH3 domain-containing protein</fullName>
    </recommendedName>
</protein>
<dbReference type="EMBL" id="JAYWIO010000006">
    <property type="protein sequence ID" value="KAK7255290.1"/>
    <property type="molecule type" value="Genomic_DNA"/>
</dbReference>
<keyword evidence="6" id="KW-1185">Reference proteome</keyword>
<evidence type="ECO:0000313" key="5">
    <source>
        <dbReference type="EMBL" id="KAK7255290.1"/>
    </source>
</evidence>
<dbReference type="Proteomes" id="UP001372338">
    <property type="component" value="Unassembled WGS sequence"/>
</dbReference>
<dbReference type="InterPro" id="IPR043454">
    <property type="entry name" value="NPH3/RPT2-like"/>
</dbReference>
<dbReference type="PANTHER" id="PTHR32370">
    <property type="entry name" value="OS12G0117600 PROTEIN"/>
    <property type="match status" value="1"/>
</dbReference>